<gene>
    <name evidence="2" type="ORF">B0H64DRAFT_335750</name>
</gene>
<reference evidence="2" key="2">
    <citation type="submission" date="2023-06" db="EMBL/GenBank/DDBJ databases">
        <authorList>
            <consortium name="Lawrence Berkeley National Laboratory"/>
            <person name="Haridas S."/>
            <person name="Hensen N."/>
            <person name="Bonometti L."/>
            <person name="Westerberg I."/>
            <person name="Brannstrom I.O."/>
            <person name="Guillou S."/>
            <person name="Cros-Aarteil S."/>
            <person name="Calhoun S."/>
            <person name="Kuo A."/>
            <person name="Mondo S."/>
            <person name="Pangilinan J."/>
            <person name="Riley R."/>
            <person name="Labutti K."/>
            <person name="Andreopoulos B."/>
            <person name="Lipzen A."/>
            <person name="Chen C."/>
            <person name="Yanf M."/>
            <person name="Daum C."/>
            <person name="Ng V."/>
            <person name="Clum A."/>
            <person name="Steindorff A."/>
            <person name="Ohm R."/>
            <person name="Martin F."/>
            <person name="Silar P."/>
            <person name="Natvig D."/>
            <person name="Lalanne C."/>
            <person name="Gautier V."/>
            <person name="Ament-Velasquez S.L."/>
            <person name="Kruys A."/>
            <person name="Hutchinson M.I."/>
            <person name="Powell A.J."/>
            <person name="Barry K."/>
            <person name="Miller A.N."/>
            <person name="Grigoriev I.V."/>
            <person name="Debuchy R."/>
            <person name="Gladieux P."/>
            <person name="Thoren M.H."/>
            <person name="Johannesson H."/>
        </authorList>
    </citation>
    <scope>NUCLEOTIDE SEQUENCE</scope>
    <source>
        <strain evidence="2">CBS 168.71</strain>
    </source>
</reference>
<dbReference type="Proteomes" id="UP001278766">
    <property type="component" value="Unassembled WGS sequence"/>
</dbReference>
<dbReference type="GeneID" id="87838080"/>
<name>A0AAE0LVH4_9PEZI</name>
<dbReference type="RefSeq" id="XP_062661883.1">
    <property type="nucleotide sequence ID" value="XM_062801132.1"/>
</dbReference>
<protein>
    <submittedName>
        <fullName evidence="2">Heterokaryon incompatibility protein-domain-containing protein</fullName>
    </submittedName>
</protein>
<organism evidence="2 3">
    <name type="scientific">Chaetomium fimeti</name>
    <dbReference type="NCBI Taxonomy" id="1854472"/>
    <lineage>
        <taxon>Eukaryota</taxon>
        <taxon>Fungi</taxon>
        <taxon>Dikarya</taxon>
        <taxon>Ascomycota</taxon>
        <taxon>Pezizomycotina</taxon>
        <taxon>Sordariomycetes</taxon>
        <taxon>Sordariomycetidae</taxon>
        <taxon>Sordariales</taxon>
        <taxon>Chaetomiaceae</taxon>
        <taxon>Chaetomium</taxon>
    </lineage>
</organism>
<keyword evidence="3" id="KW-1185">Reference proteome</keyword>
<evidence type="ECO:0000313" key="2">
    <source>
        <dbReference type="EMBL" id="KAK3298369.1"/>
    </source>
</evidence>
<dbReference type="InterPro" id="IPR010730">
    <property type="entry name" value="HET"/>
</dbReference>
<comment type="caution">
    <text evidence="2">The sequence shown here is derived from an EMBL/GenBank/DDBJ whole genome shotgun (WGS) entry which is preliminary data.</text>
</comment>
<reference evidence="2" key="1">
    <citation type="journal article" date="2023" name="Mol. Phylogenet. Evol.">
        <title>Genome-scale phylogeny and comparative genomics of the fungal order Sordariales.</title>
        <authorList>
            <person name="Hensen N."/>
            <person name="Bonometti L."/>
            <person name="Westerberg I."/>
            <person name="Brannstrom I.O."/>
            <person name="Guillou S."/>
            <person name="Cros-Aarteil S."/>
            <person name="Calhoun S."/>
            <person name="Haridas S."/>
            <person name="Kuo A."/>
            <person name="Mondo S."/>
            <person name="Pangilinan J."/>
            <person name="Riley R."/>
            <person name="LaButti K."/>
            <person name="Andreopoulos B."/>
            <person name="Lipzen A."/>
            <person name="Chen C."/>
            <person name="Yan M."/>
            <person name="Daum C."/>
            <person name="Ng V."/>
            <person name="Clum A."/>
            <person name="Steindorff A."/>
            <person name="Ohm R.A."/>
            <person name="Martin F."/>
            <person name="Silar P."/>
            <person name="Natvig D.O."/>
            <person name="Lalanne C."/>
            <person name="Gautier V."/>
            <person name="Ament-Velasquez S.L."/>
            <person name="Kruys A."/>
            <person name="Hutchinson M.I."/>
            <person name="Powell A.J."/>
            <person name="Barry K."/>
            <person name="Miller A.N."/>
            <person name="Grigoriev I.V."/>
            <person name="Debuchy R."/>
            <person name="Gladieux P."/>
            <person name="Hiltunen Thoren M."/>
            <person name="Johannesson H."/>
        </authorList>
    </citation>
    <scope>NUCLEOTIDE SEQUENCE</scope>
    <source>
        <strain evidence="2">CBS 168.71</strain>
    </source>
</reference>
<sequence>MPCQICNDFKGSREKLEPGKGIDLGTRNHVKIGLHWDEITASAESCFICEVLTRGIRGTLQQHGIKESDITSFSIYFYYEDAVGYTSETNKEFHFQLANGSEFDIELFAVDEPDAPIPLDWETFPVSDRTSPRTDSDAAMAKIQGWIEECLGPTDEFCTAPTEAELPTRVIDVGIGDSLIRLVEPCGRVARYICLSHCWGKQQIITTTKSTMRDRMAGIKMEHLSKTFQDAVILTRRLGVQYIWIDSLCIVQDDLRDWEAESTKMCDIYSKAYLTISATHSRDGRGGLFRETPDFEVSGVAPGAGGGEYRFFFRERIDHHLEQSPDNGLLGEIGHATMVHYPIFTRAWVYQERMLSTRVLHFGQYEVFFECRSAAACECDGIGYVGSSAATGTLLPKVIHSDALDSQMEGVEWVEYAQYYIARLWRTMVSSFTSLAITKHGDRLPAMGGLAKHMAMRTKSVYLAGLWEDTLMDDLLWCCDGGGISKPPRPAPRAAPTWSWASIDCDISYTDGILFWEAALQDEEREPHQHFARIEDCTVIPSGVDEFGTLLQGRLQISGLIATGVLERATEIREGKGSAVYHVLFPGGIKTPVSADYALEEPGNDQVLPGAEVKCLKMSWMQCGAIKVFMSLVLRPVAGAPGMYERIGCIQIKARVSASLIDPVEPVYRSAIKQTVVII</sequence>
<evidence type="ECO:0000259" key="1">
    <source>
        <dbReference type="Pfam" id="PF06985"/>
    </source>
</evidence>
<accession>A0AAE0LVH4</accession>
<dbReference type="PANTHER" id="PTHR33112:SF13">
    <property type="entry name" value="HETEROKARYON INCOMPATIBILITY DOMAIN-CONTAINING PROTEIN"/>
    <property type="match status" value="1"/>
</dbReference>
<dbReference type="EMBL" id="JAUEPN010000002">
    <property type="protein sequence ID" value="KAK3298369.1"/>
    <property type="molecule type" value="Genomic_DNA"/>
</dbReference>
<dbReference type="PANTHER" id="PTHR33112">
    <property type="entry name" value="DOMAIN PROTEIN, PUTATIVE-RELATED"/>
    <property type="match status" value="1"/>
</dbReference>
<feature type="domain" description="Heterokaryon incompatibility" evidence="1">
    <location>
        <begin position="192"/>
        <end position="352"/>
    </location>
</feature>
<evidence type="ECO:0000313" key="3">
    <source>
        <dbReference type="Proteomes" id="UP001278766"/>
    </source>
</evidence>
<dbReference type="Pfam" id="PF06985">
    <property type="entry name" value="HET"/>
    <property type="match status" value="1"/>
</dbReference>
<proteinExistence type="predicted"/>
<dbReference type="AlphaFoldDB" id="A0AAE0LVH4"/>